<evidence type="ECO:0000313" key="9">
    <source>
        <dbReference type="EMBL" id="MFD0965240.1"/>
    </source>
</evidence>
<keyword evidence="3" id="KW-1003">Cell membrane</keyword>
<keyword evidence="7" id="KW-0653">Protein transport</keyword>
<gene>
    <name evidence="9" type="ORF">ACFQ1O_14580</name>
</gene>
<keyword evidence="5 8" id="KW-1133">Transmembrane helix</keyword>
<dbReference type="EMBL" id="JBHTJM010000011">
    <property type="protein sequence ID" value="MFD0965240.1"/>
    <property type="molecule type" value="Genomic_DNA"/>
</dbReference>
<keyword evidence="10" id="KW-1185">Reference proteome</keyword>
<evidence type="ECO:0000256" key="7">
    <source>
        <dbReference type="RuleBase" id="RU003879"/>
    </source>
</evidence>
<keyword evidence="6 8" id="KW-0472">Membrane</keyword>
<organism evidence="9 10">
    <name type="scientific">Pseudofulvibacter geojedonensis</name>
    <dbReference type="NCBI Taxonomy" id="1123758"/>
    <lineage>
        <taxon>Bacteria</taxon>
        <taxon>Pseudomonadati</taxon>
        <taxon>Bacteroidota</taxon>
        <taxon>Flavobacteriia</taxon>
        <taxon>Flavobacteriales</taxon>
        <taxon>Flavobacteriaceae</taxon>
        <taxon>Pseudofulvibacter</taxon>
    </lineage>
</organism>
<dbReference type="InterPro" id="IPR003400">
    <property type="entry name" value="ExbD"/>
</dbReference>
<keyword evidence="4 7" id="KW-0812">Transmembrane</keyword>
<dbReference type="Proteomes" id="UP001596997">
    <property type="component" value="Unassembled WGS sequence"/>
</dbReference>
<evidence type="ECO:0000256" key="6">
    <source>
        <dbReference type="ARBA" id="ARBA00023136"/>
    </source>
</evidence>
<evidence type="ECO:0000256" key="5">
    <source>
        <dbReference type="ARBA" id="ARBA00022989"/>
    </source>
</evidence>
<keyword evidence="7" id="KW-0813">Transport</keyword>
<evidence type="ECO:0000256" key="8">
    <source>
        <dbReference type="SAM" id="Phobius"/>
    </source>
</evidence>
<comment type="subcellular location">
    <subcellularLocation>
        <location evidence="1">Cell membrane</location>
        <topology evidence="1">Single-pass membrane protein</topology>
    </subcellularLocation>
    <subcellularLocation>
        <location evidence="7">Cell membrane</location>
        <topology evidence="7">Single-pass type II membrane protein</topology>
    </subcellularLocation>
</comment>
<accession>A0ABW3I6T4</accession>
<dbReference type="Pfam" id="PF02472">
    <property type="entry name" value="ExbD"/>
    <property type="match status" value="1"/>
</dbReference>
<evidence type="ECO:0000256" key="2">
    <source>
        <dbReference type="ARBA" id="ARBA00005811"/>
    </source>
</evidence>
<feature type="transmembrane region" description="Helical" evidence="8">
    <location>
        <begin position="18"/>
        <end position="37"/>
    </location>
</feature>
<proteinExistence type="inferred from homology"/>
<dbReference type="RefSeq" id="WP_377717439.1">
    <property type="nucleotide sequence ID" value="NZ_JBHTJM010000011.1"/>
</dbReference>
<protein>
    <submittedName>
        <fullName evidence="9">ExbD/TolR family protein</fullName>
    </submittedName>
</protein>
<evidence type="ECO:0000256" key="1">
    <source>
        <dbReference type="ARBA" id="ARBA00004162"/>
    </source>
</evidence>
<evidence type="ECO:0000313" key="10">
    <source>
        <dbReference type="Proteomes" id="UP001596997"/>
    </source>
</evidence>
<sequence length="156" mass="17675">MAKFKKKKDGELPQASTAALPDIVFMLLFFFMTVTVMKDNSLMVENKLPTADSVEKLNRKNDRVMYIYAGKPVAGYEDAGKEAIIQLNDKFAQPSDLKQYIYAERALRSEDIIPLMVTALKVDHKANMGLVTDIKQELRKENMLKISYLAVKPGKK</sequence>
<comment type="similarity">
    <text evidence="2 7">Belongs to the ExbD/TolR family.</text>
</comment>
<evidence type="ECO:0000256" key="4">
    <source>
        <dbReference type="ARBA" id="ARBA00022692"/>
    </source>
</evidence>
<name>A0ABW3I6T4_9FLAO</name>
<comment type="caution">
    <text evidence="9">The sequence shown here is derived from an EMBL/GenBank/DDBJ whole genome shotgun (WGS) entry which is preliminary data.</text>
</comment>
<evidence type="ECO:0000256" key="3">
    <source>
        <dbReference type="ARBA" id="ARBA00022475"/>
    </source>
</evidence>
<reference evidence="10" key="1">
    <citation type="journal article" date="2019" name="Int. J. Syst. Evol. Microbiol.">
        <title>The Global Catalogue of Microorganisms (GCM) 10K type strain sequencing project: providing services to taxonomists for standard genome sequencing and annotation.</title>
        <authorList>
            <consortium name="The Broad Institute Genomics Platform"/>
            <consortium name="The Broad Institute Genome Sequencing Center for Infectious Disease"/>
            <person name="Wu L."/>
            <person name="Ma J."/>
        </authorList>
    </citation>
    <scope>NUCLEOTIDE SEQUENCE [LARGE SCALE GENOMIC DNA]</scope>
    <source>
        <strain evidence="10">CCUG 62114</strain>
    </source>
</reference>